<reference evidence="6 7" key="1">
    <citation type="submission" date="2018-09" db="EMBL/GenBank/DDBJ databases">
        <title>Paenibacillus SK2017-BO5.</title>
        <authorList>
            <person name="Piskunova J.V."/>
            <person name="Dubiley S.A."/>
            <person name="Severinov K.V."/>
        </authorList>
    </citation>
    <scope>NUCLEOTIDE SEQUENCE [LARGE SCALE GENOMIC DNA]</scope>
    <source>
        <strain evidence="6 7">BO5</strain>
    </source>
</reference>
<sequence>MSTRYILASLSYFSIFFAGVILPLIIMLVTNDDYVRRHAGRALVSHILPYFFVVVGLFSLFAVHPFFSIGIILLLGAIALILVVWNVYMGIRVLREGRVF</sequence>
<keyword evidence="2 5" id="KW-0812">Transmembrane</keyword>
<feature type="transmembrane region" description="Helical" evidence="5">
    <location>
        <begin position="42"/>
        <end position="61"/>
    </location>
</feature>
<feature type="transmembrane region" description="Helical" evidence="5">
    <location>
        <begin position="67"/>
        <end position="88"/>
    </location>
</feature>
<evidence type="ECO:0000256" key="3">
    <source>
        <dbReference type="ARBA" id="ARBA00022989"/>
    </source>
</evidence>
<name>A0A3A3GFH4_PANTH</name>
<evidence type="ECO:0000256" key="5">
    <source>
        <dbReference type="SAM" id="Phobius"/>
    </source>
</evidence>
<evidence type="ECO:0000256" key="4">
    <source>
        <dbReference type="ARBA" id="ARBA00023136"/>
    </source>
</evidence>
<dbReference type="EMBL" id="QYZD01000034">
    <property type="protein sequence ID" value="RJG20541.1"/>
    <property type="molecule type" value="Genomic_DNA"/>
</dbReference>
<accession>A0A3A3GFH4</accession>
<comment type="caution">
    <text evidence="6">The sequence shown here is derived from an EMBL/GenBank/DDBJ whole genome shotgun (WGS) entry which is preliminary data.</text>
</comment>
<dbReference type="Pfam" id="PF09685">
    <property type="entry name" value="MamF_MmsF"/>
    <property type="match status" value="1"/>
</dbReference>
<gene>
    <name evidence="6" type="ORF">DQX05_24730</name>
</gene>
<dbReference type="InterPro" id="IPR019109">
    <property type="entry name" value="MamF_MmsF"/>
</dbReference>
<evidence type="ECO:0000313" key="6">
    <source>
        <dbReference type="EMBL" id="RJG20541.1"/>
    </source>
</evidence>
<dbReference type="Proteomes" id="UP000266177">
    <property type="component" value="Unassembled WGS sequence"/>
</dbReference>
<dbReference type="RefSeq" id="WP_119796020.1">
    <property type="nucleotide sequence ID" value="NZ_QYZD01000034.1"/>
</dbReference>
<feature type="transmembrane region" description="Helical" evidence="5">
    <location>
        <begin position="6"/>
        <end position="30"/>
    </location>
</feature>
<dbReference type="AlphaFoldDB" id="A0A3A3GFH4"/>
<keyword evidence="4 5" id="KW-0472">Membrane</keyword>
<evidence type="ECO:0000256" key="2">
    <source>
        <dbReference type="ARBA" id="ARBA00022692"/>
    </source>
</evidence>
<comment type="subcellular location">
    <subcellularLocation>
        <location evidence="1">Membrane</location>
        <topology evidence="1">Multi-pass membrane protein</topology>
    </subcellularLocation>
</comment>
<evidence type="ECO:0000313" key="7">
    <source>
        <dbReference type="Proteomes" id="UP000266177"/>
    </source>
</evidence>
<proteinExistence type="predicted"/>
<organism evidence="6 7">
    <name type="scientific">Paenibacillus thiaminolyticus</name>
    <name type="common">Bacillus thiaminolyticus</name>
    <dbReference type="NCBI Taxonomy" id="49283"/>
    <lineage>
        <taxon>Bacteria</taxon>
        <taxon>Bacillati</taxon>
        <taxon>Bacillota</taxon>
        <taxon>Bacilli</taxon>
        <taxon>Bacillales</taxon>
        <taxon>Paenibacillaceae</taxon>
        <taxon>Paenibacillus</taxon>
    </lineage>
</organism>
<protein>
    <submittedName>
        <fullName evidence="6">DUF4870 domain-containing protein</fullName>
    </submittedName>
</protein>
<dbReference type="OrthoDB" id="2328241at2"/>
<keyword evidence="3 5" id="KW-1133">Transmembrane helix</keyword>
<evidence type="ECO:0000256" key="1">
    <source>
        <dbReference type="ARBA" id="ARBA00004141"/>
    </source>
</evidence>